<feature type="transmembrane region" description="Helical" evidence="1">
    <location>
        <begin position="6"/>
        <end position="30"/>
    </location>
</feature>
<keyword evidence="3" id="KW-1185">Reference proteome</keyword>
<accession>A0A090L1C9</accession>
<keyword evidence="1" id="KW-0812">Transmembrane</keyword>
<keyword evidence="1" id="KW-1133">Transmembrane helix</keyword>
<feature type="transmembrane region" description="Helical" evidence="1">
    <location>
        <begin position="94"/>
        <end position="116"/>
    </location>
</feature>
<dbReference type="SUPFAM" id="SSF81321">
    <property type="entry name" value="Family A G protein-coupled receptor-like"/>
    <property type="match status" value="1"/>
</dbReference>
<evidence type="ECO:0000256" key="1">
    <source>
        <dbReference type="SAM" id="Phobius"/>
    </source>
</evidence>
<dbReference type="GeneID" id="36374292"/>
<proteinExistence type="predicted"/>
<reference evidence="2 3" key="1">
    <citation type="submission" date="2014-09" db="EMBL/GenBank/DDBJ databases">
        <authorList>
            <person name="Martin A.A."/>
        </authorList>
    </citation>
    <scope>NUCLEOTIDE SEQUENCE</scope>
    <source>
        <strain evidence="3">ED321</strain>
        <strain evidence="2">ED321 Heterogonic</strain>
    </source>
</reference>
<feature type="transmembrane region" description="Helical" evidence="1">
    <location>
        <begin position="150"/>
        <end position="177"/>
    </location>
</feature>
<evidence type="ECO:0000313" key="3">
    <source>
        <dbReference type="Proteomes" id="UP000035682"/>
    </source>
</evidence>
<evidence type="ECO:0000313" key="2">
    <source>
        <dbReference type="EMBL" id="CEF61927.1"/>
    </source>
</evidence>
<keyword evidence="1" id="KW-0472">Membrane</keyword>
<dbReference type="CTD" id="36374292"/>
<feature type="transmembrane region" description="Helical" evidence="1">
    <location>
        <begin position="237"/>
        <end position="259"/>
    </location>
</feature>
<dbReference type="WormBase" id="SRAE_1000020300">
    <property type="protein sequence ID" value="SRP11569"/>
    <property type="gene ID" value="WBGene00256797"/>
</dbReference>
<feature type="transmembrane region" description="Helical" evidence="1">
    <location>
        <begin position="197"/>
        <end position="217"/>
    </location>
</feature>
<dbReference type="WBParaSite" id="SRAE_1000020300.1">
    <property type="protein sequence ID" value="SRAE_1000020300.1"/>
    <property type="gene ID" value="WBGene00256797"/>
</dbReference>
<sequence length="296" mass="34745">MTYDSPFYTIIIILSLVEIIGNISQYIIFYCQRYDPLVKFFLLHPPISFIFTFLFDILEWSYISFGCYSLFIAIIRLFNVSLKTRNSKILEKIVYPLHFFVIFISTVQIIFAPVYYGYYTLDVNAIIYSRNDTLGKYKAVSFFFNNKNELLISTVISTVSTILLIIVNIIVLIQFQITSKVLFNTATIKNKMYEHKLNIYLTILSIKQLLYFLPTFTQRLRPKINGLDDSIYQLLQGIKPFLINFNFLLSPIIFIYLNYDVRKTIISFFKIELFGKINNVQSETSKKTSIRNSIKT</sequence>
<feature type="transmembrane region" description="Helical" evidence="1">
    <location>
        <begin position="61"/>
        <end position="82"/>
    </location>
</feature>
<evidence type="ECO:0000313" key="5">
    <source>
        <dbReference type="WormBase" id="SRAE_1000020300"/>
    </source>
</evidence>
<protein>
    <submittedName>
        <fullName evidence="4">7TM GPCR, serpentine receptor class v (Srv) family-containing protein</fullName>
    </submittedName>
</protein>
<dbReference type="Proteomes" id="UP000035682">
    <property type="component" value="Unplaced"/>
</dbReference>
<organism evidence="2">
    <name type="scientific">Strongyloides ratti</name>
    <name type="common">Parasitic roundworm</name>
    <dbReference type="NCBI Taxonomy" id="34506"/>
    <lineage>
        <taxon>Eukaryota</taxon>
        <taxon>Metazoa</taxon>
        <taxon>Ecdysozoa</taxon>
        <taxon>Nematoda</taxon>
        <taxon>Chromadorea</taxon>
        <taxon>Rhabditida</taxon>
        <taxon>Tylenchina</taxon>
        <taxon>Panagrolaimomorpha</taxon>
        <taxon>Strongyloidoidea</taxon>
        <taxon>Strongyloididae</taxon>
        <taxon>Strongyloides</taxon>
    </lineage>
</organism>
<name>A0A090L1C9_STRRB</name>
<dbReference type="EMBL" id="LN609528">
    <property type="protein sequence ID" value="CEF61927.1"/>
    <property type="molecule type" value="Genomic_DNA"/>
</dbReference>
<gene>
    <name evidence="2 4 5" type="ORF">SRAE_1000020300</name>
</gene>
<dbReference type="RefSeq" id="XP_024501129.1">
    <property type="nucleotide sequence ID" value="XM_024647008.1"/>
</dbReference>
<reference evidence="4" key="2">
    <citation type="submission" date="2020-12" db="UniProtKB">
        <authorList>
            <consortium name="WormBaseParasite"/>
        </authorList>
    </citation>
    <scope>IDENTIFICATION</scope>
</reference>
<dbReference type="AlphaFoldDB" id="A0A090L1C9"/>
<evidence type="ECO:0000313" key="4">
    <source>
        <dbReference type="WBParaSite" id="SRAE_1000020300.1"/>
    </source>
</evidence>